<name>A0A1M6TLU6_9BACT</name>
<feature type="compositionally biased region" description="Basic and acidic residues" evidence="15">
    <location>
        <begin position="1097"/>
        <end position="1106"/>
    </location>
</feature>
<dbReference type="InterPro" id="IPR000788">
    <property type="entry name" value="RNR_lg_C"/>
</dbReference>
<dbReference type="InterPro" id="IPR013678">
    <property type="entry name" value="RNR_2_N"/>
</dbReference>
<dbReference type="SUPFAM" id="SSF51998">
    <property type="entry name" value="PFL-like glycyl radical enzymes"/>
    <property type="match status" value="1"/>
</dbReference>
<dbReference type="Gene3D" id="3.20.70.20">
    <property type="match status" value="2"/>
</dbReference>
<evidence type="ECO:0000256" key="10">
    <source>
        <dbReference type="ARBA" id="ARBA00023002"/>
    </source>
</evidence>
<evidence type="ECO:0000256" key="8">
    <source>
        <dbReference type="ARBA" id="ARBA00022813"/>
    </source>
</evidence>
<evidence type="ECO:0000256" key="3">
    <source>
        <dbReference type="ARBA" id="ARBA00012274"/>
    </source>
</evidence>
<evidence type="ECO:0000313" key="18">
    <source>
        <dbReference type="Proteomes" id="UP000185812"/>
    </source>
</evidence>
<dbReference type="GO" id="GO:0000166">
    <property type="term" value="F:nucleotide binding"/>
    <property type="evidence" value="ECO:0007669"/>
    <property type="project" value="UniProtKB-KW"/>
</dbReference>
<dbReference type="NCBIfam" id="TIGR01445">
    <property type="entry name" value="intein_Nterm"/>
    <property type="match status" value="1"/>
</dbReference>
<feature type="region of interest" description="Disordered" evidence="15">
    <location>
        <begin position="1090"/>
        <end position="1110"/>
    </location>
</feature>
<dbReference type="Pfam" id="PF14890">
    <property type="entry name" value="Intein_splicing"/>
    <property type="match status" value="1"/>
</dbReference>
<proteinExistence type="inferred from homology"/>
<dbReference type="InterPro" id="IPR003586">
    <property type="entry name" value="Hint_dom_C"/>
</dbReference>
<dbReference type="SUPFAM" id="SSF55608">
    <property type="entry name" value="Homing endonucleases"/>
    <property type="match status" value="1"/>
</dbReference>
<dbReference type="GO" id="GO:0004519">
    <property type="term" value="F:endonuclease activity"/>
    <property type="evidence" value="ECO:0007669"/>
    <property type="project" value="InterPro"/>
</dbReference>
<evidence type="ECO:0000256" key="4">
    <source>
        <dbReference type="ARBA" id="ARBA00014409"/>
    </source>
</evidence>
<evidence type="ECO:0000256" key="6">
    <source>
        <dbReference type="ARBA" id="ARBA00022634"/>
    </source>
</evidence>
<dbReference type="SMART" id="SM00305">
    <property type="entry name" value="HintC"/>
    <property type="match status" value="1"/>
</dbReference>
<comment type="similarity">
    <text evidence="2">Belongs to the ribonucleoside diphosphate reductase class-2 family.</text>
</comment>
<dbReference type="PROSITE" id="PS50818">
    <property type="entry name" value="INTEIN_C_TER"/>
    <property type="match status" value="1"/>
</dbReference>
<dbReference type="CDD" id="cd00081">
    <property type="entry name" value="Hint"/>
    <property type="match status" value="1"/>
</dbReference>
<dbReference type="SMART" id="SM00306">
    <property type="entry name" value="HintN"/>
    <property type="match status" value="1"/>
</dbReference>
<accession>A0A1M6TLU6</accession>
<dbReference type="PANTHER" id="PTHR43371">
    <property type="entry name" value="VITAMIN B12-DEPENDENT RIBONUCLEOTIDE REDUCTASE"/>
    <property type="match status" value="1"/>
</dbReference>
<sequence>MAKSPRKSSANAQELRRGLRIARVFSQEGVHPFDTVRWERRTAAIYNSKGEAVFEQKEVEFPTTWSQLATNVVASKYFYGDLAAGNGDPREGKREYSLKQLIHRVTRTIADWGKAQGYFATPEDAERFYDELTWLCLHQYGAFNSPVWFNVGLYHQYGVRDTGGKTIFGWDFEKQRVVPVDPYERPQASACFIISVEDSIDDIWQLMAESARLFKFGSGVGADWSRLRSTKEKLSGGGRPSGPVSFMRVQDATGATIKSGGKTRRAAIMQTLKVWHPDIMEFVTAKAKEEKKAWALIEQGYDGSFNGEAYSSVAFQNVNQSVRVTDEFMEAVLARKKYPLRAVTTGEVIEEIDAYELLYKVAEGTWICGDPGLQYEDTIQKWHTCKRSGPINSSNPCVTGDTLVATEDGLRRIDSLVGETPRVVGLDGRLHRTTRVIETGIKPVYRLRTRCGYEVKLTADHRVWTENRGDVPAAELTRDDVVRLVPPRFGRKHLDPEVAEYIGLMVGDGCLSHEVAILTLDRRERAVAEKMAQVVNQFDRQTHRKGVQVAERPASVAVATGARTVQEVLKQFAVLDQGAAAKRFTEEVFQLDRQSVAALLRGLFTADGTVANYGSKSQYISLDSSSQELLKQVQLLLLGFGIKSKLYENRRLTDRALLPDGKGGVQEYRVQPMYSLRISRSSRVRFEREIGFLPESPKAAALRALNATVSAYEDPLVDQVVSLELLGEEPVYDLTEPVTDHFVANGIAVHNCSEYMFLDNSACNLASLNLRKFQRADGSFDVERFRAAVRIFITAMEILVDNAGYPSEKIAQNSHDYRPLGLGFANLGALLMAMGLPYDSDEGRAVAGAITAIMHAEAYARSAEIAAIEGIGPFPGFEKNRESMLEVMRLHQAAVEDIHPSCPAYLKEAARESMARMVALGERYGYRNAQATVLAPTGTISFLMDCDTTGIEPDIALVKYKLLAGKGDGMFKIVNNTVPIALRRLGYSEAQIKDILAYIEENDTIEGAPHLKEEHLPVFDCAFKPYKGQRFIHYMGHIKMMAACQPFISGAISKTVNMPEHVTVEEIMDAYIQGWKLGLKALAIYRENSKRSQPLSTRKEDKKAEAAGDGVAAGEPQVVEKIVEKVVYKPVRKRLPDERPSITHKFSVAGHEGYLHIGLYPDTGMPGEIFITMAKQGSTISGLMDAFATAISIALQYGVPLEDLCNKFSHMRFEPAGFTNNPQIPIAKSIMDYIFRYLSLKFLGRPQEEKSEDPQEGVAAEVKRSGPARDERQLELSFETQPTGSVTPLVGQTIETFLQTQQRSAVAAAAEAATVASAAFQNQEDAPACSNCGSITVRSGACYVCPNCGSSSGCG</sequence>
<evidence type="ECO:0000256" key="1">
    <source>
        <dbReference type="ARBA" id="ARBA00001922"/>
    </source>
</evidence>
<dbReference type="InterPro" id="IPR004860">
    <property type="entry name" value="LAGLIDADG_dom"/>
</dbReference>
<dbReference type="Pfam" id="PF12637">
    <property type="entry name" value="TSCPD"/>
    <property type="match status" value="1"/>
</dbReference>
<gene>
    <name evidence="17" type="ORF">SAMN04488087_1447</name>
</gene>
<dbReference type="GO" id="GO:0071897">
    <property type="term" value="P:DNA biosynthetic process"/>
    <property type="evidence" value="ECO:0007669"/>
    <property type="project" value="UniProtKB-KW"/>
</dbReference>
<dbReference type="EMBL" id="FRAU01000004">
    <property type="protein sequence ID" value="SHK57890.1"/>
    <property type="molecule type" value="Genomic_DNA"/>
</dbReference>
<evidence type="ECO:0000256" key="11">
    <source>
        <dbReference type="ARBA" id="ARBA00023285"/>
    </source>
</evidence>
<keyword evidence="8" id="KW-0068">Autocatalytic cleavage</keyword>
<dbReference type="Gene3D" id="3.10.28.10">
    <property type="entry name" value="Homing endonucleases"/>
    <property type="match status" value="1"/>
</dbReference>
<dbReference type="GO" id="GO:0031419">
    <property type="term" value="F:cobalamin binding"/>
    <property type="evidence" value="ECO:0007669"/>
    <property type="project" value="UniProtKB-KW"/>
</dbReference>
<dbReference type="STRING" id="633813.SAMN04488087_1447"/>
<evidence type="ECO:0000256" key="13">
    <source>
        <dbReference type="ARBA" id="ARBA00033050"/>
    </source>
</evidence>
<dbReference type="InterPro" id="IPR024434">
    <property type="entry name" value="TSCPD_dom"/>
</dbReference>
<dbReference type="InterPro" id="IPR030934">
    <property type="entry name" value="Intein_C"/>
</dbReference>
<dbReference type="EC" id="1.17.4.1" evidence="3"/>
<comment type="cofactor">
    <cofactor evidence="1">
        <name>adenosylcob(III)alamin</name>
        <dbReference type="ChEBI" id="CHEBI:18408"/>
    </cofactor>
</comment>
<dbReference type="GO" id="GO:0050897">
    <property type="term" value="F:cobalt ion binding"/>
    <property type="evidence" value="ECO:0007669"/>
    <property type="project" value="InterPro"/>
</dbReference>
<dbReference type="PANTHER" id="PTHR43371:SF1">
    <property type="entry name" value="RIBONUCLEOSIDE-DIPHOSPHATE REDUCTASE"/>
    <property type="match status" value="1"/>
</dbReference>
<keyword evidence="11" id="KW-0170">Cobalt</keyword>
<dbReference type="InterPro" id="IPR004042">
    <property type="entry name" value="Intein_endonuc_central"/>
</dbReference>
<dbReference type="Gene3D" id="2.170.16.10">
    <property type="entry name" value="Hedgehog/Intein (Hint) domain"/>
    <property type="match status" value="1"/>
</dbReference>
<dbReference type="InterPro" id="IPR003587">
    <property type="entry name" value="Hint_dom_N"/>
</dbReference>
<dbReference type="InterPro" id="IPR050862">
    <property type="entry name" value="RdRp_reductase_class-2"/>
</dbReference>
<dbReference type="GO" id="GO:0004748">
    <property type="term" value="F:ribonucleoside-diphosphate reductase activity, thioredoxin disulfide as acceptor"/>
    <property type="evidence" value="ECO:0007669"/>
    <property type="project" value="UniProtKB-EC"/>
</dbReference>
<keyword evidence="7" id="KW-0547">Nucleotide-binding</keyword>
<dbReference type="InterPro" id="IPR027434">
    <property type="entry name" value="Homing_endonucl"/>
</dbReference>
<reference evidence="18" key="1">
    <citation type="submission" date="2016-11" db="EMBL/GenBank/DDBJ databases">
        <authorList>
            <person name="Varghese N."/>
            <person name="Submissions S."/>
        </authorList>
    </citation>
    <scope>NUCLEOTIDE SEQUENCE [LARGE SCALE GENOMIC DNA]</scope>
    <source>
        <strain evidence="18">DSM 22212</strain>
    </source>
</reference>
<dbReference type="SUPFAM" id="SSF51294">
    <property type="entry name" value="Hedgehog/intein (Hint) domain"/>
    <property type="match status" value="1"/>
</dbReference>
<keyword evidence="10" id="KW-0560">Oxidoreductase</keyword>
<evidence type="ECO:0000256" key="7">
    <source>
        <dbReference type="ARBA" id="ARBA00022741"/>
    </source>
</evidence>
<organism evidence="17 18">
    <name type="scientific">Rhodothermus profundi</name>
    <dbReference type="NCBI Taxonomy" id="633813"/>
    <lineage>
        <taxon>Bacteria</taxon>
        <taxon>Pseudomonadati</taxon>
        <taxon>Rhodothermota</taxon>
        <taxon>Rhodothermia</taxon>
        <taxon>Rhodothermales</taxon>
        <taxon>Rhodothermaceae</taxon>
        <taxon>Rhodothermus</taxon>
    </lineage>
</organism>
<dbReference type="InterPro" id="IPR006141">
    <property type="entry name" value="Intein_N"/>
</dbReference>
<protein>
    <recommendedName>
        <fullName evidence="4">Vitamin B12-dependent ribonucleotide reductase</fullName>
        <ecNumber evidence="3">1.17.4.1</ecNumber>
    </recommendedName>
    <alternativeName>
        <fullName evidence="13">Ribonucleoside-diphosphate reductase NrdJ</fullName>
    </alternativeName>
</protein>
<keyword evidence="9" id="KW-0651">Protein splicing</keyword>
<dbReference type="PROSITE" id="PS50817">
    <property type="entry name" value="INTEIN_N_TER"/>
    <property type="match status" value="1"/>
</dbReference>
<dbReference type="GO" id="GO:0016539">
    <property type="term" value="P:intein-mediated protein splicing"/>
    <property type="evidence" value="ECO:0007669"/>
    <property type="project" value="InterPro"/>
</dbReference>
<comment type="catalytic activity">
    <reaction evidence="14">
        <text>a 2'-deoxyribonucleoside 5'-diphosphate + [thioredoxin]-disulfide + H2O = a ribonucleoside 5'-diphosphate + [thioredoxin]-dithiol</text>
        <dbReference type="Rhea" id="RHEA:23252"/>
        <dbReference type="Rhea" id="RHEA-COMP:10698"/>
        <dbReference type="Rhea" id="RHEA-COMP:10700"/>
        <dbReference type="ChEBI" id="CHEBI:15377"/>
        <dbReference type="ChEBI" id="CHEBI:29950"/>
        <dbReference type="ChEBI" id="CHEBI:50058"/>
        <dbReference type="ChEBI" id="CHEBI:57930"/>
        <dbReference type="ChEBI" id="CHEBI:73316"/>
        <dbReference type="EC" id="1.17.4.1"/>
    </reaction>
</comment>
<dbReference type="Proteomes" id="UP000185812">
    <property type="component" value="Unassembled WGS sequence"/>
</dbReference>
<evidence type="ECO:0000256" key="15">
    <source>
        <dbReference type="SAM" id="MobiDB-lite"/>
    </source>
</evidence>
<feature type="domain" description="DOD-type homing endonuclease" evidence="16">
    <location>
        <begin position="501"/>
        <end position="642"/>
    </location>
</feature>
<dbReference type="RefSeq" id="WP_072715307.1">
    <property type="nucleotide sequence ID" value="NZ_FRAU01000004.1"/>
</dbReference>
<evidence type="ECO:0000256" key="12">
    <source>
        <dbReference type="ARBA" id="ARBA00025437"/>
    </source>
</evidence>
<dbReference type="Pfam" id="PF08471">
    <property type="entry name" value="Ribonuc_red_2_N"/>
    <property type="match status" value="1"/>
</dbReference>
<dbReference type="NCBIfam" id="TIGR01443">
    <property type="entry name" value="intein_Cterm"/>
    <property type="match status" value="1"/>
</dbReference>
<dbReference type="Pfam" id="PF02867">
    <property type="entry name" value="Ribonuc_red_lgC"/>
    <property type="match status" value="1"/>
</dbReference>
<dbReference type="InterPro" id="IPR006142">
    <property type="entry name" value="INTEIN"/>
</dbReference>
<dbReference type="PROSITE" id="PS50819">
    <property type="entry name" value="INTEIN_ENDONUCLEASE"/>
    <property type="match status" value="1"/>
</dbReference>
<evidence type="ECO:0000256" key="2">
    <source>
        <dbReference type="ARBA" id="ARBA00007405"/>
    </source>
</evidence>
<evidence type="ECO:0000256" key="9">
    <source>
        <dbReference type="ARBA" id="ARBA00023000"/>
    </source>
</evidence>
<dbReference type="Pfam" id="PF14528">
    <property type="entry name" value="LAGLIDADG_3"/>
    <property type="match status" value="1"/>
</dbReference>
<dbReference type="OrthoDB" id="9762933at2"/>
<evidence type="ECO:0000313" key="17">
    <source>
        <dbReference type="EMBL" id="SHK57890.1"/>
    </source>
</evidence>
<comment type="function">
    <text evidence="12">Catalyzes the reduction of ribonucleotides to deoxyribonucleotides. May function to provide a pool of deoxyribonucleotide precursors for DNA repair during oxygen limitation and/or for immediate growth after restoration of oxygen.</text>
</comment>
<keyword evidence="18" id="KW-1185">Reference proteome</keyword>
<keyword evidence="5" id="KW-0846">Cobalamin</keyword>
<feature type="compositionally biased region" description="Basic and acidic residues" evidence="15">
    <location>
        <begin position="1261"/>
        <end position="1271"/>
    </location>
</feature>
<dbReference type="InterPro" id="IPR036844">
    <property type="entry name" value="Hint_dom_sf"/>
</dbReference>
<evidence type="ECO:0000259" key="16">
    <source>
        <dbReference type="PROSITE" id="PS50819"/>
    </source>
</evidence>
<dbReference type="PRINTS" id="PR00379">
    <property type="entry name" value="INTEIN"/>
</dbReference>
<evidence type="ECO:0000256" key="14">
    <source>
        <dbReference type="ARBA" id="ARBA00047754"/>
    </source>
</evidence>
<evidence type="ECO:0000256" key="5">
    <source>
        <dbReference type="ARBA" id="ARBA00022628"/>
    </source>
</evidence>
<feature type="region of interest" description="Disordered" evidence="15">
    <location>
        <begin position="1248"/>
        <end position="1271"/>
    </location>
</feature>
<keyword evidence="6" id="KW-0237">DNA synthesis</keyword>